<dbReference type="AlphaFoldDB" id="A0A2P7YE32"/>
<dbReference type="Pfam" id="PF07732">
    <property type="entry name" value="Cu-oxidase_3"/>
    <property type="match status" value="1"/>
</dbReference>
<keyword evidence="10" id="KW-1185">Reference proteome</keyword>
<dbReference type="PANTHER" id="PTHR11709:SF414">
    <property type="entry name" value="ADR239WP"/>
    <property type="match status" value="1"/>
</dbReference>
<sequence length="697" mass="78113">MEDVDIVGHGSRHSQEEDEFRSASLSDDSRTRLLEKSAGSEPYEDGRYEQEQEQQSTCFIDKWWKLVLLLLVSTALLPLTVNLSLQFKHHGTDQSKSDLTTPQKWSRGPEDYILSQDWDFEAAPRIREYSWTIGDAEINPDGVFRPMMLINGQFPGPLVRINEGDTLKVIVTNNATNATSIHWHGMYQNGTNHMDGTVGITQCPIAPGRSFTYEFKVEGQSGTYWYHGHQGVQASDGLFGPLIIHAKKEKELQKLKYETDRIVMLSDHYHDLSGALAQTYLAPDRENTEPVPDSALVNGRNIRDCSKLPHRKCDNTTEGVGTPALGLSANAYHRLRIINTGAFAEFQFQLDEHELAITEVDGTNVVPKSYHRLNINPAQRYSAVVHTNSTTSSSFWMRARMITTCFAEPNPHLIGDVNVAVNYGSENHTAGLALITSKDWGEALELECRDTNTTELVPVESVSAPANASAFYYIRSNFEIGANRLSRGFFNSSSFRPNHRSPTLYRSLDGLSSANSSFKHSDVNDPGSPDAFVNSRAFNTPRELVIQTSGIQVIDLLIHNFDDGNHPMHLHGYKYFVLASGHGSPPRLDPFRGPDRENIQPLYDGLDLSNPLRRDTASVEAYGWVLIRFVADNPGLWALHCHISWHTEAGLMMQFLTRADKIGEMEVPEEQRGLCQAEGVERGAGPRDEDYWEKTAF</sequence>
<evidence type="ECO:0000313" key="10">
    <source>
        <dbReference type="Proteomes" id="UP000243723"/>
    </source>
</evidence>
<dbReference type="InterPro" id="IPR002355">
    <property type="entry name" value="Cu_oxidase_Cu_BS"/>
</dbReference>
<organism evidence="9 10">
    <name type="scientific">Elsinoe australis</name>
    <dbReference type="NCBI Taxonomy" id="40998"/>
    <lineage>
        <taxon>Eukaryota</taxon>
        <taxon>Fungi</taxon>
        <taxon>Dikarya</taxon>
        <taxon>Ascomycota</taxon>
        <taxon>Pezizomycotina</taxon>
        <taxon>Dothideomycetes</taxon>
        <taxon>Dothideomycetidae</taxon>
        <taxon>Myriangiales</taxon>
        <taxon>Elsinoaceae</taxon>
        <taxon>Elsinoe</taxon>
    </lineage>
</organism>
<keyword evidence="4" id="KW-0186">Copper</keyword>
<feature type="domain" description="Plastocyanin-like" evidence="8">
    <location>
        <begin position="134"/>
        <end position="248"/>
    </location>
</feature>
<dbReference type="CDD" id="cd13857">
    <property type="entry name" value="CuRO_1_Diphenol_Ox"/>
    <property type="match status" value="1"/>
</dbReference>
<dbReference type="Pfam" id="PF00394">
    <property type="entry name" value="Cu-oxidase"/>
    <property type="match status" value="1"/>
</dbReference>
<dbReference type="EMBL" id="NHZQ01000447">
    <property type="protein sequence ID" value="PSK34220.1"/>
    <property type="molecule type" value="Genomic_DNA"/>
</dbReference>
<evidence type="ECO:0000256" key="4">
    <source>
        <dbReference type="ARBA" id="ARBA00023008"/>
    </source>
</evidence>
<dbReference type="InterPro" id="IPR001117">
    <property type="entry name" value="Cu-oxidase_2nd"/>
</dbReference>
<dbReference type="SUPFAM" id="SSF49503">
    <property type="entry name" value="Cupredoxins"/>
    <property type="match status" value="3"/>
</dbReference>
<comment type="caution">
    <text evidence="9">The sequence shown here is derived from an EMBL/GenBank/DDBJ whole genome shotgun (WGS) entry which is preliminary data.</text>
</comment>
<feature type="region of interest" description="Disordered" evidence="5">
    <location>
        <begin position="1"/>
        <end position="50"/>
    </location>
</feature>
<comment type="similarity">
    <text evidence="1">Belongs to the multicopper oxidase family.</text>
</comment>
<evidence type="ECO:0000256" key="3">
    <source>
        <dbReference type="ARBA" id="ARBA00023002"/>
    </source>
</evidence>
<dbReference type="OrthoDB" id="2121828at2759"/>
<dbReference type="Gene3D" id="2.60.40.420">
    <property type="entry name" value="Cupredoxins - blue copper proteins"/>
    <property type="match status" value="3"/>
</dbReference>
<dbReference type="InterPro" id="IPR008972">
    <property type="entry name" value="Cupredoxin"/>
</dbReference>
<dbReference type="Pfam" id="PF07731">
    <property type="entry name" value="Cu-oxidase_2"/>
    <property type="match status" value="1"/>
</dbReference>
<feature type="domain" description="Plastocyanin-like" evidence="7">
    <location>
        <begin position="524"/>
        <end position="659"/>
    </location>
</feature>
<keyword evidence="3" id="KW-0560">Oxidoreductase</keyword>
<dbReference type="STRING" id="40998.A0A2P7YE32"/>
<dbReference type="GO" id="GO:0016491">
    <property type="term" value="F:oxidoreductase activity"/>
    <property type="evidence" value="ECO:0007669"/>
    <property type="project" value="UniProtKB-KW"/>
</dbReference>
<accession>A0A2P7YE32</accession>
<feature type="domain" description="Plastocyanin-like" evidence="6">
    <location>
        <begin position="261"/>
        <end position="403"/>
    </location>
</feature>
<dbReference type="PROSITE" id="PS00079">
    <property type="entry name" value="MULTICOPPER_OXIDASE1"/>
    <property type="match status" value="1"/>
</dbReference>
<evidence type="ECO:0000256" key="1">
    <source>
        <dbReference type="ARBA" id="ARBA00010609"/>
    </source>
</evidence>
<dbReference type="CDD" id="cd13910">
    <property type="entry name" value="CuRO_3_MCO_like_4"/>
    <property type="match status" value="1"/>
</dbReference>
<proteinExistence type="inferred from homology"/>
<evidence type="ECO:0000259" key="8">
    <source>
        <dbReference type="Pfam" id="PF07732"/>
    </source>
</evidence>
<dbReference type="Proteomes" id="UP000243723">
    <property type="component" value="Unassembled WGS sequence"/>
</dbReference>
<keyword evidence="2" id="KW-0479">Metal-binding</keyword>
<evidence type="ECO:0000259" key="6">
    <source>
        <dbReference type="Pfam" id="PF00394"/>
    </source>
</evidence>
<dbReference type="InterPro" id="IPR033138">
    <property type="entry name" value="Cu_oxidase_CS"/>
</dbReference>
<dbReference type="InterPro" id="IPR045087">
    <property type="entry name" value="Cu-oxidase_fam"/>
</dbReference>
<name>A0A2P7YE32_9PEZI</name>
<gene>
    <name evidence="9" type="ORF">B9Z65_8546</name>
</gene>
<dbReference type="PANTHER" id="PTHR11709">
    <property type="entry name" value="MULTI-COPPER OXIDASE"/>
    <property type="match status" value="1"/>
</dbReference>
<evidence type="ECO:0000313" key="9">
    <source>
        <dbReference type="EMBL" id="PSK34220.1"/>
    </source>
</evidence>
<evidence type="ECO:0000256" key="2">
    <source>
        <dbReference type="ARBA" id="ARBA00022723"/>
    </source>
</evidence>
<reference evidence="9 10" key="1">
    <citation type="submission" date="2017-05" db="EMBL/GenBank/DDBJ databases">
        <title>Draft genome sequence of Elsinoe australis.</title>
        <authorList>
            <person name="Cheng Q."/>
        </authorList>
    </citation>
    <scope>NUCLEOTIDE SEQUENCE [LARGE SCALE GENOMIC DNA]</scope>
    <source>
        <strain evidence="9 10">NL1</strain>
    </source>
</reference>
<dbReference type="InterPro" id="IPR011707">
    <property type="entry name" value="Cu-oxidase-like_N"/>
</dbReference>
<protein>
    <submittedName>
        <fullName evidence="9">Iron transport multicopper oxidase</fullName>
    </submittedName>
</protein>
<dbReference type="InterPro" id="IPR011706">
    <property type="entry name" value="Cu-oxidase_C"/>
</dbReference>
<dbReference type="PROSITE" id="PS00080">
    <property type="entry name" value="MULTICOPPER_OXIDASE2"/>
    <property type="match status" value="1"/>
</dbReference>
<dbReference type="GO" id="GO:0005507">
    <property type="term" value="F:copper ion binding"/>
    <property type="evidence" value="ECO:0007669"/>
    <property type="project" value="InterPro"/>
</dbReference>
<evidence type="ECO:0000259" key="7">
    <source>
        <dbReference type="Pfam" id="PF07731"/>
    </source>
</evidence>
<evidence type="ECO:0000256" key="5">
    <source>
        <dbReference type="SAM" id="MobiDB-lite"/>
    </source>
</evidence>